<accession>A0A0F9JU43</accession>
<dbReference type="AlphaFoldDB" id="A0A0F9JU43"/>
<evidence type="ECO:0000256" key="1">
    <source>
        <dbReference type="SAM" id="Phobius"/>
    </source>
</evidence>
<keyword evidence="1" id="KW-0812">Transmembrane</keyword>
<comment type="caution">
    <text evidence="2">The sequence shown here is derived from an EMBL/GenBank/DDBJ whole genome shotgun (WGS) entry which is preliminary data.</text>
</comment>
<feature type="transmembrane region" description="Helical" evidence="1">
    <location>
        <begin position="159"/>
        <end position="182"/>
    </location>
</feature>
<feature type="transmembrane region" description="Helical" evidence="1">
    <location>
        <begin position="62"/>
        <end position="83"/>
    </location>
</feature>
<keyword evidence="1" id="KW-1133">Transmembrane helix</keyword>
<proteinExistence type="predicted"/>
<feature type="transmembrane region" description="Helical" evidence="1">
    <location>
        <begin position="128"/>
        <end position="147"/>
    </location>
</feature>
<organism evidence="2">
    <name type="scientific">marine sediment metagenome</name>
    <dbReference type="NCBI Taxonomy" id="412755"/>
    <lineage>
        <taxon>unclassified sequences</taxon>
        <taxon>metagenomes</taxon>
        <taxon>ecological metagenomes</taxon>
    </lineage>
</organism>
<sequence>MLAVGIASGILCSYFSFYYILPVAMISALLLLQINHKYFLLLLLILGFALFARGFAHLGIEIGGLPLYITEAVLFATLVTLLLDKLIRGDRLSYLKNIPLKKEFVFFYSIGFVALIRGFIYYTPVLTLRHSALLYYSIFYFLIPILFKDLRRIELLFKVVFVACIIVPIAALLKMDVMINIYGGLGHYSYFYLSLAVIFESVYLARLKKGIYKVLLILIIFKIWGL</sequence>
<name>A0A0F9JU43_9ZZZZ</name>
<feature type="transmembrane region" description="Helical" evidence="1">
    <location>
        <begin position="104"/>
        <end position="122"/>
    </location>
</feature>
<feature type="transmembrane region" description="Helical" evidence="1">
    <location>
        <begin position="188"/>
        <end position="205"/>
    </location>
</feature>
<reference evidence="2" key="1">
    <citation type="journal article" date="2015" name="Nature">
        <title>Complex archaea that bridge the gap between prokaryotes and eukaryotes.</title>
        <authorList>
            <person name="Spang A."/>
            <person name="Saw J.H."/>
            <person name="Jorgensen S.L."/>
            <person name="Zaremba-Niedzwiedzka K."/>
            <person name="Martijn J."/>
            <person name="Lind A.E."/>
            <person name="van Eijk R."/>
            <person name="Schleper C."/>
            <person name="Guy L."/>
            <person name="Ettema T.J."/>
        </authorList>
    </citation>
    <scope>NUCLEOTIDE SEQUENCE</scope>
</reference>
<evidence type="ECO:0000313" key="2">
    <source>
        <dbReference type="EMBL" id="KKM02453.1"/>
    </source>
</evidence>
<feature type="transmembrane region" description="Helical" evidence="1">
    <location>
        <begin position="6"/>
        <end position="31"/>
    </location>
</feature>
<dbReference type="EMBL" id="LAZR01016926">
    <property type="protein sequence ID" value="KKM02453.1"/>
    <property type="molecule type" value="Genomic_DNA"/>
</dbReference>
<protein>
    <submittedName>
        <fullName evidence="2">Uncharacterized protein</fullName>
    </submittedName>
</protein>
<keyword evidence="1" id="KW-0472">Membrane</keyword>
<feature type="transmembrane region" description="Helical" evidence="1">
    <location>
        <begin position="38"/>
        <end position="56"/>
    </location>
</feature>
<gene>
    <name evidence="2" type="ORF">LCGC14_1784260</name>
</gene>